<dbReference type="AlphaFoldDB" id="A0A0F9CT16"/>
<protein>
    <submittedName>
        <fullName evidence="1">Uncharacterized protein</fullName>
    </submittedName>
</protein>
<organism evidence="1">
    <name type="scientific">marine sediment metagenome</name>
    <dbReference type="NCBI Taxonomy" id="412755"/>
    <lineage>
        <taxon>unclassified sequences</taxon>
        <taxon>metagenomes</taxon>
        <taxon>ecological metagenomes</taxon>
    </lineage>
</organism>
<reference evidence="1" key="1">
    <citation type="journal article" date="2015" name="Nature">
        <title>Complex archaea that bridge the gap between prokaryotes and eukaryotes.</title>
        <authorList>
            <person name="Spang A."/>
            <person name="Saw J.H."/>
            <person name="Jorgensen S.L."/>
            <person name="Zaremba-Niedzwiedzka K."/>
            <person name="Martijn J."/>
            <person name="Lind A.E."/>
            <person name="van Eijk R."/>
            <person name="Schleper C."/>
            <person name="Guy L."/>
            <person name="Ettema T.J."/>
        </authorList>
    </citation>
    <scope>NUCLEOTIDE SEQUENCE</scope>
</reference>
<sequence>MSVSGQELSSTMKVCEVLWWDAWIDTKDISIKAAAKLKPILRTTVGFLVAENAHGVVLSTDYFNKKKVREVYLEQASADPSVQILDCADKQGEMLPPDEIFIKIRNILFE</sequence>
<comment type="caution">
    <text evidence="1">The sequence shown here is derived from an EMBL/GenBank/DDBJ whole genome shotgun (WGS) entry which is preliminary data.</text>
</comment>
<accession>A0A0F9CT16</accession>
<dbReference type="EMBL" id="LAZR01042745">
    <property type="protein sequence ID" value="KKL08771.1"/>
    <property type="molecule type" value="Genomic_DNA"/>
</dbReference>
<gene>
    <name evidence="1" type="ORF">LCGC14_2572530</name>
</gene>
<proteinExistence type="predicted"/>
<name>A0A0F9CT16_9ZZZZ</name>
<evidence type="ECO:0000313" key="1">
    <source>
        <dbReference type="EMBL" id="KKL08771.1"/>
    </source>
</evidence>